<dbReference type="Pfam" id="PF00658">
    <property type="entry name" value="MLLE"/>
    <property type="match status" value="1"/>
</dbReference>
<feature type="non-terminal residue" evidence="3">
    <location>
        <position position="500"/>
    </location>
</feature>
<evidence type="ECO:0000256" key="1">
    <source>
        <dbReference type="SAM" id="MobiDB-lite"/>
    </source>
</evidence>
<dbReference type="SUPFAM" id="SSF63570">
    <property type="entry name" value="PABC (PABP) domain"/>
    <property type="match status" value="1"/>
</dbReference>
<evidence type="ECO:0000259" key="2">
    <source>
        <dbReference type="PROSITE" id="PS51309"/>
    </source>
</evidence>
<gene>
    <name evidence="3" type="ORF">KCV03_g6768</name>
</gene>
<dbReference type="SMART" id="SM00517">
    <property type="entry name" value="PolyA"/>
    <property type="match status" value="1"/>
</dbReference>
<feature type="domain" description="PABC" evidence="2">
    <location>
        <begin position="402"/>
        <end position="493"/>
    </location>
</feature>
<dbReference type="GO" id="GO:0003723">
    <property type="term" value="F:RNA binding"/>
    <property type="evidence" value="ECO:0007669"/>
    <property type="project" value="InterPro"/>
</dbReference>
<dbReference type="PROSITE" id="PS51309">
    <property type="entry name" value="PABC"/>
    <property type="match status" value="1"/>
</dbReference>
<organism evidence="3 4">
    <name type="scientific">Aureobasidium melanogenum</name>
    <name type="common">Aureobasidium pullulans var. melanogenum</name>
    <dbReference type="NCBI Taxonomy" id="46634"/>
    <lineage>
        <taxon>Eukaryota</taxon>
        <taxon>Fungi</taxon>
        <taxon>Dikarya</taxon>
        <taxon>Ascomycota</taxon>
        <taxon>Pezizomycotina</taxon>
        <taxon>Dothideomycetes</taxon>
        <taxon>Dothideomycetidae</taxon>
        <taxon>Dothideales</taxon>
        <taxon>Saccotheciaceae</taxon>
        <taxon>Aureobasidium</taxon>
    </lineage>
</organism>
<accession>A0A9P8GEK5</accession>
<dbReference type="InterPro" id="IPR002004">
    <property type="entry name" value="PABP_HYD_C"/>
</dbReference>
<protein>
    <recommendedName>
        <fullName evidence="2">PABC domain-containing protein</fullName>
    </recommendedName>
</protein>
<sequence length="500" mass="55236">MDGHTRRMILRLQKEDLTVLAALWDASAEDSSEYNATVRVYRRQLSLMDHYLSDARQVETTEDAAGDTSDEAEAYSRQITDGNAPILTELGDVHRVGGVYAHCGEPSLFTPTASPPPIVNATTAGSFVENPEHLVVRLPQPVPTSREQFDRLLREQFRPAPSCVQSEDILVNDVSDAHHQEKVEQLMAIVPGRAVSVIYKALQICYGRLDDALDCIFRQEENNVDMEIFDLSSSAAESEPATCNPALQSINHSTTTTTLLERSVDDLTILSDSPLKTQASAVNKKELEPESGSFVRKDTMEKMAENLPRLSRPLSSPTLRARNAELDGALCDIPPKYEMPKPAPRFHTTYQGFTKSMSMTPDTYHDMMRLNNDQHSQRNNGHGGRQQQGGCSQQVSQVTSAPSSLDIHALSLMSPASQKQMLGEALYPKIHAQQFKFAGLYPKVRAQQPELVEKVTGMLLELDSAEVLHLIKDDAALIDNVNEALRVLDRSLAENAGVSS</sequence>
<reference evidence="3" key="1">
    <citation type="journal article" date="2021" name="J Fungi (Basel)">
        <title>Virulence traits and population genomics of the black yeast Aureobasidium melanogenum.</title>
        <authorList>
            <person name="Cernosa A."/>
            <person name="Sun X."/>
            <person name="Gostincar C."/>
            <person name="Fang C."/>
            <person name="Gunde-Cimerman N."/>
            <person name="Song Z."/>
        </authorList>
    </citation>
    <scope>NUCLEOTIDE SEQUENCE</scope>
    <source>
        <strain evidence="3">EXF-8016</strain>
    </source>
</reference>
<evidence type="ECO:0000313" key="3">
    <source>
        <dbReference type="EMBL" id="KAH0217960.1"/>
    </source>
</evidence>
<dbReference type="EMBL" id="JAHFYH010000052">
    <property type="protein sequence ID" value="KAH0217960.1"/>
    <property type="molecule type" value="Genomic_DNA"/>
</dbReference>
<dbReference type="Proteomes" id="UP000767238">
    <property type="component" value="Unassembled WGS sequence"/>
</dbReference>
<proteinExistence type="predicted"/>
<feature type="region of interest" description="Disordered" evidence="1">
    <location>
        <begin position="373"/>
        <end position="398"/>
    </location>
</feature>
<evidence type="ECO:0000313" key="4">
    <source>
        <dbReference type="Proteomes" id="UP000767238"/>
    </source>
</evidence>
<comment type="caution">
    <text evidence="3">The sequence shown here is derived from an EMBL/GenBank/DDBJ whole genome shotgun (WGS) entry which is preliminary data.</text>
</comment>
<feature type="compositionally biased region" description="Low complexity" evidence="1">
    <location>
        <begin position="388"/>
        <end position="398"/>
    </location>
</feature>
<reference evidence="3" key="2">
    <citation type="submission" date="2021-08" db="EMBL/GenBank/DDBJ databases">
        <authorList>
            <person name="Gostincar C."/>
            <person name="Sun X."/>
            <person name="Song Z."/>
            <person name="Gunde-Cimerman N."/>
        </authorList>
    </citation>
    <scope>NUCLEOTIDE SEQUENCE</scope>
    <source>
        <strain evidence="3">EXF-8016</strain>
    </source>
</reference>
<name>A0A9P8GEK5_AURME</name>
<dbReference type="Gene3D" id="1.10.1900.10">
    <property type="entry name" value="c-terminal domain of poly(a) binding protein"/>
    <property type="match status" value="1"/>
</dbReference>
<dbReference type="AlphaFoldDB" id="A0A9P8GEK5"/>
<dbReference type="OrthoDB" id="10009520at2759"/>
<dbReference type="InterPro" id="IPR036053">
    <property type="entry name" value="PABP-dom"/>
</dbReference>